<dbReference type="InterPro" id="IPR037401">
    <property type="entry name" value="SnoaL-like"/>
</dbReference>
<evidence type="ECO:0000313" key="2">
    <source>
        <dbReference type="EMBL" id="TFK97631.1"/>
    </source>
</evidence>
<dbReference type="AlphaFoldDB" id="A0A5C3Q764"/>
<dbReference type="Gene3D" id="3.10.450.50">
    <property type="match status" value="1"/>
</dbReference>
<accession>A0A5C3Q764</accession>
<name>A0A5C3Q764_9AGAR</name>
<dbReference type="Pfam" id="PF13577">
    <property type="entry name" value="SnoaL_4"/>
    <property type="match status" value="1"/>
</dbReference>
<dbReference type="SUPFAM" id="SSF54427">
    <property type="entry name" value="NTF2-like"/>
    <property type="match status" value="1"/>
</dbReference>
<evidence type="ECO:0000313" key="3">
    <source>
        <dbReference type="Proteomes" id="UP000305067"/>
    </source>
</evidence>
<protein>
    <recommendedName>
        <fullName evidence="1">SnoaL-like domain-containing protein</fullName>
    </recommendedName>
</protein>
<dbReference type="InterPro" id="IPR032710">
    <property type="entry name" value="NTF2-like_dom_sf"/>
</dbReference>
<sequence length="167" mass="18545">MPYTQINFAVDYANITDTINRLWFAVDVGDWVTVTALFAEEVVFDYTAVIGGEVQTLKGDARITFFQGFGKNLDKFHHAISTIIINLPQASDSISQPTEVIAKFNSNVAYVRESAKNGSVMNAGGYYVFKIKYNPEATGNPWQIVYFEAHTTWFTGNAALLLDPTNA</sequence>
<dbReference type="Proteomes" id="UP000305067">
    <property type="component" value="Unassembled WGS sequence"/>
</dbReference>
<feature type="domain" description="SnoaL-like" evidence="1">
    <location>
        <begin position="11"/>
        <end position="134"/>
    </location>
</feature>
<reference evidence="2 3" key="1">
    <citation type="journal article" date="2019" name="Nat. Ecol. Evol.">
        <title>Megaphylogeny resolves global patterns of mushroom evolution.</title>
        <authorList>
            <person name="Varga T."/>
            <person name="Krizsan K."/>
            <person name="Foldi C."/>
            <person name="Dima B."/>
            <person name="Sanchez-Garcia M."/>
            <person name="Sanchez-Ramirez S."/>
            <person name="Szollosi G.J."/>
            <person name="Szarkandi J.G."/>
            <person name="Papp V."/>
            <person name="Albert L."/>
            <person name="Andreopoulos W."/>
            <person name="Angelini C."/>
            <person name="Antonin V."/>
            <person name="Barry K.W."/>
            <person name="Bougher N.L."/>
            <person name="Buchanan P."/>
            <person name="Buyck B."/>
            <person name="Bense V."/>
            <person name="Catcheside P."/>
            <person name="Chovatia M."/>
            <person name="Cooper J."/>
            <person name="Damon W."/>
            <person name="Desjardin D."/>
            <person name="Finy P."/>
            <person name="Geml J."/>
            <person name="Haridas S."/>
            <person name="Hughes K."/>
            <person name="Justo A."/>
            <person name="Karasinski D."/>
            <person name="Kautmanova I."/>
            <person name="Kiss B."/>
            <person name="Kocsube S."/>
            <person name="Kotiranta H."/>
            <person name="LaButti K.M."/>
            <person name="Lechner B.E."/>
            <person name="Liimatainen K."/>
            <person name="Lipzen A."/>
            <person name="Lukacs Z."/>
            <person name="Mihaltcheva S."/>
            <person name="Morgado L.N."/>
            <person name="Niskanen T."/>
            <person name="Noordeloos M.E."/>
            <person name="Ohm R.A."/>
            <person name="Ortiz-Santana B."/>
            <person name="Ovrebo C."/>
            <person name="Racz N."/>
            <person name="Riley R."/>
            <person name="Savchenko A."/>
            <person name="Shiryaev A."/>
            <person name="Soop K."/>
            <person name="Spirin V."/>
            <person name="Szebenyi C."/>
            <person name="Tomsovsky M."/>
            <person name="Tulloss R.E."/>
            <person name="Uehling J."/>
            <person name="Grigoriev I.V."/>
            <person name="Vagvolgyi C."/>
            <person name="Papp T."/>
            <person name="Martin F.M."/>
            <person name="Miettinen O."/>
            <person name="Hibbett D.S."/>
            <person name="Nagy L.G."/>
        </authorList>
    </citation>
    <scope>NUCLEOTIDE SEQUENCE [LARGE SCALE GENOMIC DNA]</scope>
    <source>
        <strain evidence="2 3">CBS 309.79</strain>
    </source>
</reference>
<dbReference type="EMBL" id="ML178846">
    <property type="protein sequence ID" value="TFK97631.1"/>
    <property type="molecule type" value="Genomic_DNA"/>
</dbReference>
<organism evidence="2 3">
    <name type="scientific">Pterulicium gracile</name>
    <dbReference type="NCBI Taxonomy" id="1884261"/>
    <lineage>
        <taxon>Eukaryota</taxon>
        <taxon>Fungi</taxon>
        <taxon>Dikarya</taxon>
        <taxon>Basidiomycota</taxon>
        <taxon>Agaricomycotina</taxon>
        <taxon>Agaricomycetes</taxon>
        <taxon>Agaricomycetidae</taxon>
        <taxon>Agaricales</taxon>
        <taxon>Pleurotineae</taxon>
        <taxon>Pterulaceae</taxon>
        <taxon>Pterulicium</taxon>
    </lineage>
</organism>
<gene>
    <name evidence="2" type="ORF">BDV98DRAFT_574392</name>
</gene>
<proteinExistence type="predicted"/>
<dbReference type="OrthoDB" id="5208229at2759"/>
<keyword evidence="3" id="KW-1185">Reference proteome</keyword>
<evidence type="ECO:0000259" key="1">
    <source>
        <dbReference type="Pfam" id="PF13577"/>
    </source>
</evidence>